<dbReference type="EMBL" id="JBIQWL010000005">
    <property type="protein sequence ID" value="MFH8251639.1"/>
    <property type="molecule type" value="Genomic_DNA"/>
</dbReference>
<sequence>MARRPAFSPVVFLVVVVGGAIGVALRALIVVPLAGLPDQLLVPLVTLGVNVVGSLLLGIVVGWLDDRRPRLRAFLGTGILGGFTTYSAFSVQVVQLTGQAPVVGVLLAAVSIFAGVLAAAAGLRVGRTIMDVPGEVEPPEAAE</sequence>
<dbReference type="Pfam" id="PF02537">
    <property type="entry name" value="CRCB"/>
    <property type="match status" value="1"/>
</dbReference>
<evidence type="ECO:0000256" key="10">
    <source>
        <dbReference type="HAMAP-Rule" id="MF_00454"/>
    </source>
</evidence>
<comment type="similarity">
    <text evidence="7 10">Belongs to the fluoride channel Fluc/FEX (TC 1.A.43) family.</text>
</comment>
<gene>
    <name evidence="10" type="primary">fluC</name>
    <name evidence="10" type="synonym">crcB</name>
    <name evidence="11" type="ORF">ACH3VR_14830</name>
</gene>
<keyword evidence="4 10" id="KW-1133">Transmembrane helix</keyword>
<evidence type="ECO:0000256" key="3">
    <source>
        <dbReference type="ARBA" id="ARBA00022692"/>
    </source>
</evidence>
<evidence type="ECO:0000256" key="6">
    <source>
        <dbReference type="ARBA" id="ARBA00023303"/>
    </source>
</evidence>
<name>A0ABW7QDZ3_9MICO</name>
<keyword evidence="12" id="KW-1185">Reference proteome</keyword>
<keyword evidence="10" id="KW-0915">Sodium</keyword>
<feature type="binding site" evidence="10">
    <location>
        <position position="84"/>
    </location>
    <ligand>
        <name>Na(+)</name>
        <dbReference type="ChEBI" id="CHEBI:29101"/>
        <note>structural</note>
    </ligand>
</feature>
<feature type="binding site" evidence="10">
    <location>
        <position position="81"/>
    </location>
    <ligand>
        <name>Na(+)</name>
        <dbReference type="ChEBI" id="CHEBI:29101"/>
        <note>structural</note>
    </ligand>
</feature>
<evidence type="ECO:0000256" key="9">
    <source>
        <dbReference type="ARBA" id="ARBA00049940"/>
    </source>
</evidence>
<feature type="transmembrane region" description="Helical" evidence="10">
    <location>
        <begin position="71"/>
        <end position="89"/>
    </location>
</feature>
<dbReference type="InterPro" id="IPR003691">
    <property type="entry name" value="FluC"/>
</dbReference>
<keyword evidence="10" id="KW-0813">Transport</keyword>
<dbReference type="RefSeq" id="WP_397557092.1">
    <property type="nucleotide sequence ID" value="NZ_JBIQWL010000005.1"/>
</dbReference>
<keyword evidence="10" id="KW-0406">Ion transport</keyword>
<comment type="caution">
    <text evidence="11">The sequence shown here is derived from an EMBL/GenBank/DDBJ whole genome shotgun (WGS) entry which is preliminary data.</text>
</comment>
<keyword evidence="2 10" id="KW-1003">Cell membrane</keyword>
<keyword evidence="3 10" id="KW-0812">Transmembrane</keyword>
<evidence type="ECO:0000256" key="4">
    <source>
        <dbReference type="ARBA" id="ARBA00022989"/>
    </source>
</evidence>
<dbReference type="HAMAP" id="MF_00454">
    <property type="entry name" value="FluC"/>
    <property type="match status" value="1"/>
</dbReference>
<evidence type="ECO:0000256" key="5">
    <source>
        <dbReference type="ARBA" id="ARBA00023136"/>
    </source>
</evidence>
<keyword evidence="6 10" id="KW-0407">Ion channel</keyword>
<reference evidence="11 12" key="1">
    <citation type="submission" date="2024-09" db="EMBL/GenBank/DDBJ databases">
        <authorList>
            <person name="Pan X."/>
        </authorList>
    </citation>
    <scope>NUCLEOTIDE SEQUENCE [LARGE SCALE GENOMIC DNA]</scope>
    <source>
        <strain evidence="11 12">B2969</strain>
    </source>
</reference>
<comment type="function">
    <text evidence="9 10">Fluoride-specific ion channel. Important for reducing fluoride concentration in the cell, thus reducing its toxicity.</text>
</comment>
<keyword evidence="10" id="KW-0479">Metal-binding</keyword>
<proteinExistence type="inferred from homology"/>
<feature type="transmembrane region" description="Helical" evidence="10">
    <location>
        <begin position="101"/>
        <end position="123"/>
    </location>
</feature>
<organism evidence="11 12">
    <name type="scientific">Microbacterium alkaliflavum</name>
    <dbReference type="NCBI Taxonomy" id="3248839"/>
    <lineage>
        <taxon>Bacteria</taxon>
        <taxon>Bacillati</taxon>
        <taxon>Actinomycetota</taxon>
        <taxon>Actinomycetes</taxon>
        <taxon>Micrococcales</taxon>
        <taxon>Microbacteriaceae</taxon>
        <taxon>Microbacterium</taxon>
    </lineage>
</organism>
<comment type="subcellular location">
    <subcellularLocation>
        <location evidence="1 10">Cell membrane</location>
        <topology evidence="1 10">Multi-pass membrane protein</topology>
    </subcellularLocation>
</comment>
<evidence type="ECO:0000313" key="12">
    <source>
        <dbReference type="Proteomes" id="UP001610861"/>
    </source>
</evidence>
<accession>A0ABW7QDZ3</accession>
<comment type="activity regulation">
    <text evidence="10">Na(+) is not transported, but it plays an essential structural role and its presence is essential for fluoride channel function.</text>
</comment>
<protein>
    <recommendedName>
        <fullName evidence="10">Fluoride-specific ion channel FluC</fullName>
    </recommendedName>
</protein>
<evidence type="ECO:0000256" key="2">
    <source>
        <dbReference type="ARBA" id="ARBA00022475"/>
    </source>
</evidence>
<comment type="catalytic activity">
    <reaction evidence="8">
        <text>fluoride(in) = fluoride(out)</text>
        <dbReference type="Rhea" id="RHEA:76159"/>
        <dbReference type="ChEBI" id="CHEBI:17051"/>
    </reaction>
    <physiologicalReaction direction="left-to-right" evidence="8">
        <dbReference type="Rhea" id="RHEA:76160"/>
    </physiologicalReaction>
</comment>
<evidence type="ECO:0000256" key="7">
    <source>
        <dbReference type="ARBA" id="ARBA00035120"/>
    </source>
</evidence>
<evidence type="ECO:0000256" key="8">
    <source>
        <dbReference type="ARBA" id="ARBA00035585"/>
    </source>
</evidence>
<dbReference type="Proteomes" id="UP001610861">
    <property type="component" value="Unassembled WGS sequence"/>
</dbReference>
<evidence type="ECO:0000256" key="1">
    <source>
        <dbReference type="ARBA" id="ARBA00004651"/>
    </source>
</evidence>
<evidence type="ECO:0000313" key="11">
    <source>
        <dbReference type="EMBL" id="MFH8251639.1"/>
    </source>
</evidence>
<feature type="transmembrane region" description="Helical" evidence="10">
    <location>
        <begin position="40"/>
        <end position="64"/>
    </location>
</feature>
<feature type="transmembrane region" description="Helical" evidence="10">
    <location>
        <begin position="12"/>
        <end position="34"/>
    </location>
</feature>
<keyword evidence="5 10" id="KW-0472">Membrane</keyword>